<evidence type="ECO:0000313" key="7">
    <source>
        <dbReference type="EMBL" id="KYP42351.1"/>
    </source>
</evidence>
<dbReference type="AlphaFoldDB" id="A0A151RIN6"/>
<evidence type="ECO:0000256" key="4">
    <source>
        <dbReference type="PROSITE-ProRule" id="PRU00175"/>
    </source>
</evidence>
<gene>
    <name evidence="7" type="ORF">KK1_036224</name>
</gene>
<keyword evidence="5" id="KW-0812">Transmembrane</keyword>
<dbReference type="SMART" id="SM00184">
    <property type="entry name" value="RING"/>
    <property type="match status" value="1"/>
</dbReference>
<sequence length="204" mass="22975">MDHNNRVPRIHAFLPSTPSPPPPPPPSPPILSFIVALTIATLLFMCFYYFSAIISFAFLVVLYIITLLVCRFVSTDDGASPKKNQRVVRIFNRVFLVVEEKKGNHRPQQVKKFLLGSVVCFGSQTLASSPSLSCRECAICLEDFKMGEECLVFCVCGHIFHCDCINHWLREKPSCPICRHYVSSSSTTMVNNNSRSIEFLDNLV</sequence>
<dbReference type="CDD" id="cd16454">
    <property type="entry name" value="RING-H2_PA-TM-RING"/>
    <property type="match status" value="1"/>
</dbReference>
<feature type="transmembrane region" description="Helical" evidence="5">
    <location>
        <begin position="30"/>
        <end position="49"/>
    </location>
</feature>
<dbReference type="InterPro" id="IPR001841">
    <property type="entry name" value="Znf_RING"/>
</dbReference>
<keyword evidence="2 4" id="KW-0863">Zinc-finger</keyword>
<dbReference type="PROSITE" id="PS50089">
    <property type="entry name" value="ZF_RING_2"/>
    <property type="match status" value="1"/>
</dbReference>
<evidence type="ECO:0000256" key="2">
    <source>
        <dbReference type="ARBA" id="ARBA00022771"/>
    </source>
</evidence>
<organism evidence="7 8">
    <name type="scientific">Cajanus cajan</name>
    <name type="common">Pigeon pea</name>
    <name type="synonym">Cajanus indicus</name>
    <dbReference type="NCBI Taxonomy" id="3821"/>
    <lineage>
        <taxon>Eukaryota</taxon>
        <taxon>Viridiplantae</taxon>
        <taxon>Streptophyta</taxon>
        <taxon>Embryophyta</taxon>
        <taxon>Tracheophyta</taxon>
        <taxon>Spermatophyta</taxon>
        <taxon>Magnoliopsida</taxon>
        <taxon>eudicotyledons</taxon>
        <taxon>Gunneridae</taxon>
        <taxon>Pentapetalae</taxon>
        <taxon>rosids</taxon>
        <taxon>fabids</taxon>
        <taxon>Fabales</taxon>
        <taxon>Fabaceae</taxon>
        <taxon>Papilionoideae</taxon>
        <taxon>50 kb inversion clade</taxon>
        <taxon>NPAAA clade</taxon>
        <taxon>indigoferoid/millettioid clade</taxon>
        <taxon>Phaseoleae</taxon>
        <taxon>Cajanus</taxon>
    </lineage>
</organism>
<dbReference type="Proteomes" id="UP000075243">
    <property type="component" value="Unassembled WGS sequence"/>
</dbReference>
<dbReference type="PANTHER" id="PTHR45798:SF88">
    <property type="entry name" value="RING-H2 FINGER PROTEIN ATL61-RELATED"/>
    <property type="match status" value="1"/>
</dbReference>
<dbReference type="Gene3D" id="3.30.40.10">
    <property type="entry name" value="Zinc/RING finger domain, C3HC4 (zinc finger)"/>
    <property type="match status" value="1"/>
</dbReference>
<dbReference type="GO" id="GO:0008270">
    <property type="term" value="F:zinc ion binding"/>
    <property type="evidence" value="ECO:0007669"/>
    <property type="project" value="UniProtKB-KW"/>
</dbReference>
<evidence type="ECO:0000256" key="5">
    <source>
        <dbReference type="SAM" id="Phobius"/>
    </source>
</evidence>
<dbReference type="PANTHER" id="PTHR45798">
    <property type="entry name" value="RING-H2 FINGER PROTEIN ATL61-RELATED-RELATED"/>
    <property type="match status" value="1"/>
</dbReference>
<feature type="transmembrane region" description="Helical" evidence="5">
    <location>
        <begin position="56"/>
        <end position="74"/>
    </location>
</feature>
<dbReference type="InterPro" id="IPR013083">
    <property type="entry name" value="Znf_RING/FYVE/PHD"/>
</dbReference>
<protein>
    <submittedName>
        <fullName evidence="7">RING-H2 finger protein ATL3G</fullName>
    </submittedName>
</protein>
<dbReference type="Gramene" id="C.cajan_35023.t">
    <property type="protein sequence ID" value="C.cajan_35023.t.cds1"/>
    <property type="gene ID" value="C.cajan_35023"/>
</dbReference>
<feature type="domain" description="RING-type" evidence="6">
    <location>
        <begin position="137"/>
        <end position="179"/>
    </location>
</feature>
<keyword evidence="8" id="KW-1185">Reference proteome</keyword>
<dbReference type="SUPFAM" id="SSF57850">
    <property type="entry name" value="RING/U-box"/>
    <property type="match status" value="1"/>
</dbReference>
<reference evidence="7" key="1">
    <citation type="journal article" date="2012" name="Nat. Biotechnol.">
        <title>Draft genome sequence of pigeonpea (Cajanus cajan), an orphan legume crop of resource-poor farmers.</title>
        <authorList>
            <person name="Varshney R.K."/>
            <person name="Chen W."/>
            <person name="Li Y."/>
            <person name="Bharti A.K."/>
            <person name="Saxena R.K."/>
            <person name="Schlueter J.A."/>
            <person name="Donoghue M.T."/>
            <person name="Azam S."/>
            <person name="Fan G."/>
            <person name="Whaley A.M."/>
            <person name="Farmer A.D."/>
            <person name="Sheridan J."/>
            <person name="Iwata A."/>
            <person name="Tuteja R."/>
            <person name="Penmetsa R.V."/>
            <person name="Wu W."/>
            <person name="Upadhyaya H.D."/>
            <person name="Yang S.P."/>
            <person name="Shah T."/>
            <person name="Saxena K.B."/>
            <person name="Michael T."/>
            <person name="McCombie W.R."/>
            <person name="Yang B."/>
            <person name="Zhang G."/>
            <person name="Yang H."/>
            <person name="Wang J."/>
            <person name="Spillane C."/>
            <person name="Cook D.R."/>
            <person name="May G.D."/>
            <person name="Xu X."/>
            <person name="Jackson S.A."/>
        </authorList>
    </citation>
    <scope>NUCLEOTIDE SEQUENCE [LARGE SCALE GENOMIC DNA]</scope>
</reference>
<evidence type="ECO:0000256" key="3">
    <source>
        <dbReference type="ARBA" id="ARBA00022833"/>
    </source>
</evidence>
<evidence type="ECO:0000259" key="6">
    <source>
        <dbReference type="PROSITE" id="PS50089"/>
    </source>
</evidence>
<accession>A0A151RIN6</accession>
<keyword evidence="3" id="KW-0862">Zinc</keyword>
<dbReference type="EMBL" id="KQ483720">
    <property type="protein sequence ID" value="KYP42351.1"/>
    <property type="molecule type" value="Genomic_DNA"/>
</dbReference>
<dbReference type="InterPro" id="IPR052788">
    <property type="entry name" value="RING-type_E3_ligase_ATL"/>
</dbReference>
<dbReference type="OMA" id="FHCDCIN"/>
<keyword evidence="5" id="KW-1133">Transmembrane helix</keyword>
<dbReference type="OrthoDB" id="1423255at2759"/>
<keyword evidence="1" id="KW-0479">Metal-binding</keyword>
<evidence type="ECO:0000256" key="1">
    <source>
        <dbReference type="ARBA" id="ARBA00022723"/>
    </source>
</evidence>
<evidence type="ECO:0000313" key="8">
    <source>
        <dbReference type="Proteomes" id="UP000075243"/>
    </source>
</evidence>
<dbReference type="Pfam" id="PF13639">
    <property type="entry name" value="zf-RING_2"/>
    <property type="match status" value="1"/>
</dbReference>
<name>A0A151RIN6_CAJCA</name>
<proteinExistence type="predicted"/>
<keyword evidence="5" id="KW-0472">Membrane</keyword>